<name>A0AAF3J5P0_9BILA</name>
<organism evidence="2 3">
    <name type="scientific">Mesorhabditis belari</name>
    <dbReference type="NCBI Taxonomy" id="2138241"/>
    <lineage>
        <taxon>Eukaryota</taxon>
        <taxon>Metazoa</taxon>
        <taxon>Ecdysozoa</taxon>
        <taxon>Nematoda</taxon>
        <taxon>Chromadorea</taxon>
        <taxon>Rhabditida</taxon>
        <taxon>Rhabditina</taxon>
        <taxon>Rhabditomorpha</taxon>
        <taxon>Rhabditoidea</taxon>
        <taxon>Rhabditidae</taxon>
        <taxon>Mesorhabditinae</taxon>
        <taxon>Mesorhabditis</taxon>
    </lineage>
</organism>
<evidence type="ECO:0000313" key="3">
    <source>
        <dbReference type="WBParaSite" id="MBELARI_LOCUS17792"/>
    </source>
</evidence>
<dbReference type="Proteomes" id="UP000887575">
    <property type="component" value="Unassembled WGS sequence"/>
</dbReference>
<dbReference type="AlphaFoldDB" id="A0AAF3J5P0"/>
<keyword evidence="1" id="KW-0472">Membrane</keyword>
<accession>A0AAF3J5P0</accession>
<keyword evidence="1" id="KW-0812">Transmembrane</keyword>
<reference evidence="3" key="1">
    <citation type="submission" date="2024-02" db="UniProtKB">
        <authorList>
            <consortium name="WormBaseParasite"/>
        </authorList>
    </citation>
    <scope>IDENTIFICATION</scope>
</reference>
<evidence type="ECO:0000256" key="1">
    <source>
        <dbReference type="SAM" id="Phobius"/>
    </source>
</evidence>
<protein>
    <submittedName>
        <fullName evidence="3">Uncharacterized protein</fullName>
    </submittedName>
</protein>
<proteinExistence type="predicted"/>
<sequence length="68" mass="7975">MDLKLFWLLTQLGNIFYGINATIVIFTCFPNARKCLMQVIRRRVFCGTQESCGDFLNLRPRHSMFNQS</sequence>
<feature type="transmembrane region" description="Helical" evidence="1">
    <location>
        <begin position="12"/>
        <end position="32"/>
    </location>
</feature>
<dbReference type="WBParaSite" id="MBELARI_LOCUS17792">
    <property type="protein sequence ID" value="MBELARI_LOCUS17792"/>
    <property type="gene ID" value="MBELARI_LOCUS17792"/>
</dbReference>
<keyword evidence="1" id="KW-1133">Transmembrane helix</keyword>
<evidence type="ECO:0000313" key="2">
    <source>
        <dbReference type="Proteomes" id="UP000887575"/>
    </source>
</evidence>
<keyword evidence="2" id="KW-1185">Reference proteome</keyword>